<evidence type="ECO:0000256" key="1">
    <source>
        <dbReference type="SAM" id="MobiDB-lite"/>
    </source>
</evidence>
<organism evidence="3 4">
    <name type="scientific">Sphaerotilus microaerophilus</name>
    <dbReference type="NCBI Taxonomy" id="2914710"/>
    <lineage>
        <taxon>Bacteria</taxon>
        <taxon>Pseudomonadati</taxon>
        <taxon>Pseudomonadota</taxon>
        <taxon>Betaproteobacteria</taxon>
        <taxon>Burkholderiales</taxon>
        <taxon>Sphaerotilaceae</taxon>
        <taxon>Sphaerotilus</taxon>
    </lineage>
</organism>
<keyword evidence="4" id="KW-1185">Reference proteome</keyword>
<feature type="region of interest" description="Disordered" evidence="1">
    <location>
        <begin position="64"/>
        <end position="194"/>
    </location>
</feature>
<dbReference type="InterPro" id="IPR011723">
    <property type="entry name" value="Znf/thioredoxin_put"/>
</dbReference>
<feature type="compositionally biased region" description="Basic and acidic residues" evidence="1">
    <location>
        <begin position="122"/>
        <end position="141"/>
    </location>
</feature>
<feature type="compositionally biased region" description="Basic and acidic residues" evidence="1">
    <location>
        <begin position="167"/>
        <end position="182"/>
    </location>
</feature>
<evidence type="ECO:0000313" key="4">
    <source>
        <dbReference type="Proteomes" id="UP001057498"/>
    </source>
</evidence>
<accession>A0ABN6PUU7</accession>
<dbReference type="EMBL" id="AP025730">
    <property type="protein sequence ID" value="BDI08237.1"/>
    <property type="molecule type" value="Genomic_DNA"/>
</dbReference>
<protein>
    <recommendedName>
        <fullName evidence="2">Zinc finger/thioredoxin putative domain-containing protein</fullName>
    </recommendedName>
</protein>
<dbReference type="Pfam" id="PF13719">
    <property type="entry name" value="Zn_ribbon_5"/>
    <property type="match status" value="1"/>
</dbReference>
<feature type="domain" description="Zinc finger/thioredoxin putative" evidence="2">
    <location>
        <begin position="3"/>
        <end position="39"/>
    </location>
</feature>
<dbReference type="InterPro" id="IPR021834">
    <property type="entry name" value="DUF3426"/>
</dbReference>
<evidence type="ECO:0000259" key="2">
    <source>
        <dbReference type="Pfam" id="PF13719"/>
    </source>
</evidence>
<dbReference type="Pfam" id="PF11906">
    <property type="entry name" value="DUF3426"/>
    <property type="match status" value="1"/>
</dbReference>
<dbReference type="Proteomes" id="UP001057498">
    <property type="component" value="Chromosome"/>
</dbReference>
<reference evidence="3" key="1">
    <citation type="submission" date="2022-04" db="EMBL/GenBank/DDBJ databases">
        <title>Whole genome sequence of Sphaerotilus sp. FB-5.</title>
        <authorList>
            <person name="Takeda M."/>
            <person name="Narihara S."/>
            <person name="Akimoto M."/>
            <person name="Akimoto R."/>
            <person name="Nishiyashiki S."/>
            <person name="Murakami T."/>
        </authorList>
    </citation>
    <scope>NUCLEOTIDE SEQUENCE</scope>
    <source>
        <strain evidence="3">FB-5</strain>
    </source>
</reference>
<evidence type="ECO:0000313" key="3">
    <source>
        <dbReference type="EMBL" id="BDI08237.1"/>
    </source>
</evidence>
<name>A0ABN6PUU7_9BURK</name>
<proteinExistence type="predicted"/>
<dbReference type="NCBIfam" id="TIGR02098">
    <property type="entry name" value="MJ0042_CXXC"/>
    <property type="match status" value="1"/>
</dbReference>
<sequence length="381" mass="40653">MSLATSCPSCGTVFKVVEDQLKVSEGWVRCGHCHDVFNALEGLFDLERRDSMMQGLRTLPGALDVEPAVRPDRGGLAAEPTEVTPPADMPHAAPVAETQPTAAPGDAPAVETSTAMAPLQRSADKNAHPGHRPQDPAERSEPPTQADDEAEDTLLAGDVSQTPLQDEASKKRTRAIEQHIDREEESAPPSTTAATEEALIASTLAADNHPEDLPAFVLDAERRARWNRPLVRGTVTVAVLAGALLLAGQVAVHRRDQIAAVCESCQGPLGSLSASLGLSLRPPVVLEAVEVDNAVLTHPPGVDGYRLTVQVRNHSSHEVSAPHMELSLTDASGALLIRRVFSPQDFQQPPTLAAQAESSWTLEFQTAQKRVSGYTVAAFYP</sequence>
<gene>
    <name evidence="3" type="ORF">CATMQ487_52070</name>
</gene>